<comment type="similarity">
    <text evidence="3">Belongs to the LTA synthase family.</text>
</comment>
<dbReference type="Pfam" id="PF00884">
    <property type="entry name" value="Sulfatase"/>
    <property type="match status" value="1"/>
</dbReference>
<organism evidence="13 14">
    <name type="scientific">Halanaerobium kushneri</name>
    <dbReference type="NCBI Taxonomy" id="56779"/>
    <lineage>
        <taxon>Bacteria</taxon>
        <taxon>Bacillati</taxon>
        <taxon>Bacillota</taxon>
        <taxon>Clostridia</taxon>
        <taxon>Halanaerobiales</taxon>
        <taxon>Halanaerobiaceae</taxon>
        <taxon>Halanaerobium</taxon>
    </lineage>
</organism>
<dbReference type="Gene3D" id="3.30.1120.170">
    <property type="match status" value="1"/>
</dbReference>
<evidence type="ECO:0000256" key="11">
    <source>
        <dbReference type="SAM" id="Phobius"/>
    </source>
</evidence>
<dbReference type="PANTHER" id="PTHR47371:SF3">
    <property type="entry name" value="PHOSPHOGLYCEROL TRANSFERASE I"/>
    <property type="match status" value="1"/>
</dbReference>
<keyword evidence="14" id="KW-1185">Reference proteome</keyword>
<feature type="binding site" evidence="9">
    <location>
        <position position="423"/>
    </location>
    <ligand>
        <name>substrate</name>
    </ligand>
</feature>
<keyword evidence="9" id="KW-0479">Metal-binding</keyword>
<evidence type="ECO:0000256" key="9">
    <source>
        <dbReference type="PIRSR" id="PIRSR005091-2"/>
    </source>
</evidence>
<feature type="domain" description="Sulfatase N-terminal" evidence="12">
    <location>
        <begin position="254"/>
        <end position="543"/>
    </location>
</feature>
<gene>
    <name evidence="13" type="ORF">SAMN05421834_1057</name>
</gene>
<evidence type="ECO:0000313" key="13">
    <source>
        <dbReference type="EMBL" id="SIQ50193.1"/>
    </source>
</evidence>
<feature type="binding site" evidence="10">
    <location>
        <position position="261"/>
    </location>
    <ligand>
        <name>Mn(2+)</name>
        <dbReference type="ChEBI" id="CHEBI:29035"/>
    </ligand>
</feature>
<keyword evidence="4" id="KW-1003">Cell membrane</keyword>
<evidence type="ECO:0000259" key="12">
    <source>
        <dbReference type="Pfam" id="PF00884"/>
    </source>
</evidence>
<evidence type="ECO:0000256" key="5">
    <source>
        <dbReference type="ARBA" id="ARBA00022692"/>
    </source>
</evidence>
<dbReference type="PIRSF" id="PIRSF005091">
    <property type="entry name" value="Mmb_sulf_HI1246"/>
    <property type="match status" value="1"/>
</dbReference>
<evidence type="ECO:0000256" key="7">
    <source>
        <dbReference type="ARBA" id="ARBA00023136"/>
    </source>
</evidence>
<evidence type="ECO:0000256" key="4">
    <source>
        <dbReference type="ARBA" id="ARBA00022475"/>
    </source>
</evidence>
<dbReference type="GO" id="GO:0016740">
    <property type="term" value="F:transferase activity"/>
    <property type="evidence" value="ECO:0007669"/>
    <property type="project" value="UniProtKB-KW"/>
</dbReference>
<dbReference type="Proteomes" id="UP000185669">
    <property type="component" value="Unassembled WGS sequence"/>
</dbReference>
<feature type="transmembrane region" description="Helical" evidence="11">
    <location>
        <begin position="124"/>
        <end position="146"/>
    </location>
</feature>
<dbReference type="CDD" id="cd16015">
    <property type="entry name" value="LTA_synthase"/>
    <property type="match status" value="1"/>
</dbReference>
<evidence type="ECO:0000313" key="14">
    <source>
        <dbReference type="Proteomes" id="UP000185669"/>
    </source>
</evidence>
<accession>A0A1N6TA66</accession>
<evidence type="ECO:0000256" key="1">
    <source>
        <dbReference type="ARBA" id="ARBA00004651"/>
    </source>
</evidence>
<feature type="binding site" evidence="10">
    <location>
        <position position="482"/>
    </location>
    <ligand>
        <name>Mn(2+)</name>
        <dbReference type="ChEBI" id="CHEBI:29035"/>
    </ligand>
</feature>
<dbReference type="RefSeq" id="WP_076544219.1">
    <property type="nucleotide sequence ID" value="NZ_FTNC01000005.1"/>
</dbReference>
<keyword evidence="6 11" id="KW-1133">Transmembrane helix</keyword>
<comment type="subcellular location">
    <subcellularLocation>
        <location evidence="1">Cell membrane</location>
        <topology evidence="1">Multi-pass membrane protein</topology>
    </subcellularLocation>
</comment>
<dbReference type="PANTHER" id="PTHR47371">
    <property type="entry name" value="LIPOTEICHOIC ACID SYNTHASE"/>
    <property type="match status" value="1"/>
</dbReference>
<sequence length="632" mass="73774">MLKFEVEKRLRFFSLILFLAFILKYNYLMLHIFYAPSLTALIIRNLFFIIFYLKFVEPLLISKKIRQRLFLMLIIFTIFVLSNHWYNRYFGNFLSISDIFAGEGTGQFSMYEVLFTHIFKYWDVIFILDIVLLGITGFNSLPDLNLVKDWGFWKLSLKEIPIKNTTAFALIILLLLVQIVAGSYIMGGKSPAELYRSGSSYLASVYGILPLYTIEAYSYITREEEKPRPELKNIPYYKKQRQLSGIQKLPDKTNVILIQVESLDAKVLDYSKQGEQITPFLNKLKDQSLYFENFYAQKVNGSFDADLSTLTSLYPVNRSYVFRDIDLSAFQSLPLLLKEKNYQTLAFHNNDRNFFNRAEAYPDLGFDRFYSQRYFEENIYPVPEARGLGVNDYDYFNQAAEIIKEKAAAEKPFFAYLISLTSHTPFNFYPKTAVKEFAGVKNNLVQNYFRSINFTDAAIENFVNKLKEAGIMKNTLLVIYADHESEIKSIEYESDSDFTLWRNVKVPYHIPLIIKHPEIKNRTIKREGTTTDIAPTVLDLLGYQELPDQFVGSSLFLEEENPILFLHETPHLLKDGQLYIKELDQIIKVGHLKNQEKEITFSEAKINEITEIIDYMRSIFMINQGEIFKEVE</sequence>
<feature type="transmembrane region" description="Helical" evidence="11">
    <location>
        <begin position="167"/>
        <end position="187"/>
    </location>
</feature>
<feature type="active site" evidence="8">
    <location>
        <position position="302"/>
    </location>
</feature>
<evidence type="ECO:0000256" key="10">
    <source>
        <dbReference type="PIRSR" id="PIRSR005091-3"/>
    </source>
</evidence>
<feature type="transmembrane region" description="Helical" evidence="11">
    <location>
        <begin position="68"/>
        <end position="86"/>
    </location>
</feature>
<feature type="transmembrane region" description="Helical" evidence="11">
    <location>
        <begin position="12"/>
        <end position="28"/>
    </location>
</feature>
<evidence type="ECO:0000256" key="6">
    <source>
        <dbReference type="ARBA" id="ARBA00022989"/>
    </source>
</evidence>
<comment type="pathway">
    <text evidence="2">Cell wall biogenesis; lipoteichoic acid biosynthesis.</text>
</comment>
<feature type="transmembrane region" description="Helical" evidence="11">
    <location>
        <begin position="34"/>
        <end position="56"/>
    </location>
</feature>
<dbReference type="InterPro" id="IPR012160">
    <property type="entry name" value="LtaS-like"/>
</dbReference>
<reference evidence="14" key="1">
    <citation type="submission" date="2017-01" db="EMBL/GenBank/DDBJ databases">
        <authorList>
            <person name="Varghese N."/>
            <person name="Submissions S."/>
        </authorList>
    </citation>
    <scope>NUCLEOTIDE SEQUENCE [LARGE SCALE GENOMIC DNA]</scope>
    <source>
        <strain evidence="14">ATCC 700103</strain>
    </source>
</reference>
<dbReference type="SUPFAM" id="SSF53649">
    <property type="entry name" value="Alkaline phosphatase-like"/>
    <property type="match status" value="1"/>
</dbReference>
<keyword evidence="5 11" id="KW-0812">Transmembrane</keyword>
<evidence type="ECO:0000256" key="3">
    <source>
        <dbReference type="ARBA" id="ARBA00009983"/>
    </source>
</evidence>
<evidence type="ECO:0000256" key="8">
    <source>
        <dbReference type="PIRSR" id="PIRSR005091-1"/>
    </source>
</evidence>
<dbReference type="InterPro" id="IPR017850">
    <property type="entry name" value="Alkaline_phosphatase_core_sf"/>
</dbReference>
<dbReference type="GO" id="GO:0046872">
    <property type="term" value="F:metal ion binding"/>
    <property type="evidence" value="ECO:0007669"/>
    <property type="project" value="UniProtKB-KW"/>
</dbReference>
<dbReference type="InterPro" id="IPR000917">
    <property type="entry name" value="Sulfatase_N"/>
</dbReference>
<evidence type="ECO:0000256" key="2">
    <source>
        <dbReference type="ARBA" id="ARBA00004936"/>
    </source>
</evidence>
<dbReference type="STRING" id="56779.SAMN05421834_1057"/>
<proteinExistence type="inferred from homology"/>
<dbReference type="GO" id="GO:0005886">
    <property type="term" value="C:plasma membrane"/>
    <property type="evidence" value="ECO:0007669"/>
    <property type="project" value="UniProtKB-SubCell"/>
</dbReference>
<keyword evidence="7 11" id="KW-0472">Membrane</keyword>
<dbReference type="AlphaFoldDB" id="A0A1N6TA66"/>
<dbReference type="EMBL" id="FTNC01000005">
    <property type="protein sequence ID" value="SIQ50193.1"/>
    <property type="molecule type" value="Genomic_DNA"/>
</dbReference>
<keyword evidence="13" id="KW-0808">Transferase</keyword>
<dbReference type="Gene3D" id="3.40.720.10">
    <property type="entry name" value="Alkaline Phosphatase, subunit A"/>
    <property type="match status" value="1"/>
</dbReference>
<keyword evidence="9" id="KW-0464">Manganese</keyword>
<name>A0A1N6TA66_9FIRM</name>
<protein>
    <submittedName>
        <fullName evidence="13">Phosphoglycerol transferase MdoB</fullName>
    </submittedName>
</protein>
<dbReference type="InterPro" id="IPR050448">
    <property type="entry name" value="OpgB/LTA_synthase_biosynth"/>
</dbReference>
<feature type="binding site" evidence="10">
    <location>
        <position position="483"/>
    </location>
    <ligand>
        <name>Mn(2+)</name>
        <dbReference type="ChEBI" id="CHEBI:29035"/>
    </ligand>
</feature>